<keyword evidence="4" id="KW-0833">Ubl conjugation pathway</keyword>
<gene>
    <name evidence="10" type="ORF">PARMNEM_LOCUS443</name>
</gene>
<dbReference type="GO" id="GO:0005680">
    <property type="term" value="C:anaphase-promoting complex"/>
    <property type="evidence" value="ECO:0007669"/>
    <property type="project" value="InterPro"/>
</dbReference>
<dbReference type="PANTHER" id="PTHR13260">
    <property type="entry name" value="ANAPHASE PROMOTING COMPLEX SUBUNIT 4 APC4"/>
    <property type="match status" value="1"/>
</dbReference>
<keyword evidence="3" id="KW-0498">Mitosis</keyword>
<dbReference type="SUPFAM" id="SSF50978">
    <property type="entry name" value="WD40 repeat-like"/>
    <property type="match status" value="1"/>
</dbReference>
<dbReference type="Gene3D" id="2.130.10.10">
    <property type="entry name" value="YVTN repeat-like/Quinoprotein amine dehydrogenase"/>
    <property type="match status" value="1"/>
</dbReference>
<dbReference type="EMBL" id="CAVLGL010000001">
    <property type="protein sequence ID" value="CAK1578354.1"/>
    <property type="molecule type" value="Genomic_DNA"/>
</dbReference>
<reference evidence="10 11" key="1">
    <citation type="submission" date="2023-11" db="EMBL/GenBank/DDBJ databases">
        <authorList>
            <person name="Hedman E."/>
            <person name="Englund M."/>
            <person name="Stromberg M."/>
            <person name="Nyberg Akerstrom W."/>
            <person name="Nylinder S."/>
            <person name="Jareborg N."/>
            <person name="Kallberg Y."/>
            <person name="Kronander E."/>
        </authorList>
    </citation>
    <scope>NUCLEOTIDE SEQUENCE [LARGE SCALE GENOMIC DNA]</scope>
</reference>
<feature type="region of interest" description="Disordered" evidence="6">
    <location>
        <begin position="750"/>
        <end position="792"/>
    </location>
</feature>
<dbReference type="InterPro" id="IPR036322">
    <property type="entry name" value="WD40_repeat_dom_sf"/>
</dbReference>
<evidence type="ECO:0000259" key="8">
    <source>
        <dbReference type="Pfam" id="PF12896"/>
    </source>
</evidence>
<dbReference type="InterPro" id="IPR015943">
    <property type="entry name" value="WD40/YVTN_repeat-like_dom_sf"/>
</dbReference>
<comment type="caution">
    <text evidence="10">The sequence shown here is derived from an EMBL/GenBank/DDBJ whole genome shotgun (WGS) entry which is preliminary data.</text>
</comment>
<dbReference type="GO" id="GO:0031145">
    <property type="term" value="P:anaphase-promoting complex-dependent catabolic process"/>
    <property type="evidence" value="ECO:0007669"/>
    <property type="project" value="InterPro"/>
</dbReference>
<evidence type="ECO:0000256" key="5">
    <source>
        <dbReference type="ARBA" id="ARBA00023306"/>
    </source>
</evidence>
<evidence type="ECO:0000256" key="1">
    <source>
        <dbReference type="ARBA" id="ARBA00016067"/>
    </source>
</evidence>
<feature type="domain" description="Anaphase-promoting complex subunit 4 C-terminal half WD40" evidence="9">
    <location>
        <begin position="625"/>
        <end position="748"/>
    </location>
</feature>
<keyword evidence="11" id="KW-1185">Reference proteome</keyword>
<evidence type="ECO:0000256" key="3">
    <source>
        <dbReference type="ARBA" id="ARBA00022776"/>
    </source>
</evidence>
<protein>
    <recommendedName>
        <fullName evidence="1">Anaphase-promoting complex subunit 4</fullName>
    </recommendedName>
</protein>
<evidence type="ECO:0000256" key="4">
    <source>
        <dbReference type="ARBA" id="ARBA00022786"/>
    </source>
</evidence>
<evidence type="ECO:0000256" key="6">
    <source>
        <dbReference type="SAM" id="MobiDB-lite"/>
    </source>
</evidence>
<dbReference type="InterPro" id="IPR024977">
    <property type="entry name" value="Apc4-like_WD40_dom"/>
</dbReference>
<dbReference type="Proteomes" id="UP001314205">
    <property type="component" value="Unassembled WGS sequence"/>
</dbReference>
<proteinExistence type="predicted"/>
<feature type="compositionally biased region" description="Acidic residues" evidence="6">
    <location>
        <begin position="751"/>
        <end position="761"/>
    </location>
</feature>
<dbReference type="InterPro" id="IPR024789">
    <property type="entry name" value="APC4"/>
</dbReference>
<evidence type="ECO:0000256" key="2">
    <source>
        <dbReference type="ARBA" id="ARBA00022618"/>
    </source>
</evidence>
<dbReference type="GO" id="GO:0034399">
    <property type="term" value="C:nuclear periphery"/>
    <property type="evidence" value="ECO:0007669"/>
    <property type="project" value="TreeGrafter"/>
</dbReference>
<feature type="compositionally biased region" description="Basic and acidic residues" evidence="6">
    <location>
        <begin position="780"/>
        <end position="792"/>
    </location>
</feature>
<dbReference type="GO" id="GO:0070979">
    <property type="term" value="P:protein K11-linked ubiquitination"/>
    <property type="evidence" value="ECO:0007669"/>
    <property type="project" value="TreeGrafter"/>
</dbReference>
<evidence type="ECO:0000313" key="11">
    <source>
        <dbReference type="Proteomes" id="UP001314205"/>
    </source>
</evidence>
<keyword evidence="5" id="KW-0131">Cell cycle</keyword>
<accession>A0AAV1K775</accession>
<dbReference type="Pfam" id="PF12896">
    <property type="entry name" value="ANAPC4"/>
    <property type="match status" value="1"/>
</dbReference>
<dbReference type="GO" id="GO:0051301">
    <property type="term" value="P:cell division"/>
    <property type="evidence" value="ECO:0007669"/>
    <property type="project" value="UniProtKB-KW"/>
</dbReference>
<feature type="domain" description="Anaphase-promoting complex subunit 4 long" evidence="8">
    <location>
        <begin position="239"/>
        <end position="436"/>
    </location>
</feature>
<dbReference type="PANTHER" id="PTHR13260:SF0">
    <property type="entry name" value="ANAPHASE-PROMOTING COMPLEX SUBUNIT 4"/>
    <property type="match status" value="1"/>
</dbReference>
<dbReference type="InterPro" id="IPR024790">
    <property type="entry name" value="APC4_long_dom"/>
</dbReference>
<keyword evidence="2" id="KW-0132">Cell division</keyword>
<dbReference type="AlphaFoldDB" id="A0AAV1K775"/>
<organism evidence="10 11">
    <name type="scientific">Parnassius mnemosyne</name>
    <name type="common">clouded apollo</name>
    <dbReference type="NCBI Taxonomy" id="213953"/>
    <lineage>
        <taxon>Eukaryota</taxon>
        <taxon>Metazoa</taxon>
        <taxon>Ecdysozoa</taxon>
        <taxon>Arthropoda</taxon>
        <taxon>Hexapoda</taxon>
        <taxon>Insecta</taxon>
        <taxon>Pterygota</taxon>
        <taxon>Neoptera</taxon>
        <taxon>Endopterygota</taxon>
        <taxon>Lepidoptera</taxon>
        <taxon>Glossata</taxon>
        <taxon>Ditrysia</taxon>
        <taxon>Papilionoidea</taxon>
        <taxon>Papilionidae</taxon>
        <taxon>Parnassiinae</taxon>
        <taxon>Parnassini</taxon>
        <taxon>Parnassius</taxon>
        <taxon>Driopa</taxon>
    </lineage>
</organism>
<feature type="domain" description="Anaphase-promoting complex subunit 4-like WD40" evidence="7">
    <location>
        <begin position="21"/>
        <end position="121"/>
    </location>
</feature>
<dbReference type="Pfam" id="PF23405">
    <property type="entry name" value="WD40_APC4_C-half"/>
    <property type="match status" value="1"/>
</dbReference>
<evidence type="ECO:0000313" key="10">
    <source>
        <dbReference type="EMBL" id="CAK1578354.1"/>
    </source>
</evidence>
<evidence type="ECO:0000259" key="9">
    <source>
        <dbReference type="Pfam" id="PF23405"/>
    </source>
</evidence>
<feature type="compositionally biased region" description="Polar residues" evidence="6">
    <location>
        <begin position="765"/>
        <end position="779"/>
    </location>
</feature>
<sequence length="792" mass="90437">MFHCAMRQVEERHVAYQVDLMVWSNRLDLLAISNFKGEVQVHRLHWQKVWNLPPPKENVTVQAIAWRPDGKALAIGYSFGSVYVVDIEDKEILDKYEFNIGTTEDLHDLKDVGITCITWAVKAGMLESATEYNVFDDAKVFLQKPPSSNTSYKSQGSDDTVKSFKEIPEPSQLSMLMIGYGTGNIYMSVFGRYPYGTINLAHLVNDECGEYKVLDINLSNDFSVMQVLYLDSITNNVYLSVINTSVLSAYSEELFVVANKHSQVVQLLSHLDQTMIAITEAWEHILLEMDSKMAYYASSVPQGGVSADLLELLMLGVPSDELELFLLQELTAKGLKKFGSSVELSYSTIQKLVLKQLNIVGHNLAYYLSDLRGLTRIPDRFKILGLDEAIVTQSIKACCAFLNKCLELQQVIDVSMRNYKAFFRWLFVVIIRLLDEQTPSEIVKMTQQELTHIAEFLYNFDNVQTENSDSASEKPVKFNLERLGQYLQDQELTILPDDEDNPWHKFLKDNACLVNDSDTIFSMTEFRKFSLVQQQKYLKNAINRVFDVTDKNINKYFSVIYNIKCYEEREQKMNLRDNLRISQIYDPAQERFLMSLIDTNNVADGICFMSIQLKEKMCTAVAVKYYFSSSLLQEGSHSILDDAVEIMDAQFYSAEYLSVLIKHPHNEDNTIFIQLPLKIALENANDLNVKSKACVFNDKTTRKNISILLDHSVYKVLEKMDGFRIGVSGGRKVAVVLSKTHRKVRVFEMEVNGEDEEDETLDTTPQSQTTHASDNSQMTPDKHHATTEDLTF</sequence>
<dbReference type="Pfam" id="PF12894">
    <property type="entry name" value="ANAPC4_WD40"/>
    <property type="match status" value="1"/>
</dbReference>
<evidence type="ECO:0000259" key="7">
    <source>
        <dbReference type="Pfam" id="PF12894"/>
    </source>
</evidence>
<name>A0AAV1K775_9NEOP</name>
<dbReference type="InterPro" id="IPR056358">
    <property type="entry name" value="APC4_C"/>
</dbReference>